<dbReference type="RefSeq" id="WP_301129309.1">
    <property type="nucleotide sequence ID" value="NZ_JAUHPV010000006.1"/>
</dbReference>
<gene>
    <name evidence="1" type="ORF">QQX04_10985</name>
</gene>
<keyword evidence="2" id="KW-1185">Reference proteome</keyword>
<comment type="caution">
    <text evidence="1">The sequence shown here is derived from an EMBL/GenBank/DDBJ whole genome shotgun (WGS) entry which is preliminary data.</text>
</comment>
<name>A0ABT8G362_9MICO</name>
<accession>A0ABT8G362</accession>
<dbReference type="Proteomes" id="UP001172738">
    <property type="component" value="Unassembled WGS sequence"/>
</dbReference>
<dbReference type="EMBL" id="JAUHPV010000006">
    <property type="protein sequence ID" value="MDN4473517.1"/>
    <property type="molecule type" value="Genomic_DNA"/>
</dbReference>
<evidence type="ECO:0008006" key="3">
    <source>
        <dbReference type="Google" id="ProtNLM"/>
    </source>
</evidence>
<proteinExistence type="predicted"/>
<reference evidence="1" key="1">
    <citation type="submission" date="2023-06" db="EMBL/GenBank/DDBJ databases">
        <title>SYSU T00b26.</title>
        <authorList>
            <person name="Gao L."/>
            <person name="Fang B.-Z."/>
            <person name="Li W.-J."/>
        </authorList>
    </citation>
    <scope>NUCLEOTIDE SEQUENCE</scope>
    <source>
        <strain evidence="1">SYSU T00b26</strain>
    </source>
</reference>
<organism evidence="1 2">
    <name type="scientific">Demequina zhanjiangensis</name>
    <dbReference type="NCBI Taxonomy" id="3051659"/>
    <lineage>
        <taxon>Bacteria</taxon>
        <taxon>Bacillati</taxon>
        <taxon>Actinomycetota</taxon>
        <taxon>Actinomycetes</taxon>
        <taxon>Micrococcales</taxon>
        <taxon>Demequinaceae</taxon>
        <taxon>Demequina</taxon>
    </lineage>
</organism>
<evidence type="ECO:0000313" key="2">
    <source>
        <dbReference type="Proteomes" id="UP001172738"/>
    </source>
</evidence>
<protein>
    <recommendedName>
        <fullName evidence="3">Type II secretory pathway, pseudopilin PulG</fullName>
    </recommendedName>
</protein>
<evidence type="ECO:0000313" key="1">
    <source>
        <dbReference type="EMBL" id="MDN4473517.1"/>
    </source>
</evidence>
<sequence length="252" mass="26962">MGIVVAAVLLVVASGIALSYALVTNLRGLESDTSAHVDAAMLGTLVSSYLSENPDSTAVDVVQRGDRYVLEDAETAFDLGEASEGVVLGDFSRDGEQWCLWVQADNGTAVEFRPTSGPVEGRCLLSEATPEPTLDADSADLRAAAESDVLALADVIERWFAGISSDYKQREIWGPPVVWQEDDTYLINPAFAHLYPNPEFSETIELPASEGVQFLDESGFGPQGWCVAVVTDGGYELRYSASDGLAEGRCLS</sequence>